<dbReference type="Gene3D" id="2.40.30.170">
    <property type="match status" value="1"/>
</dbReference>
<accession>A0A660S8A4</accession>
<sequence>MKKFVIIGIVILVVVLIIIGNIVGGNKGVNVYTNKVARGNIISYVSAPGNIISKNQVNISSQVMGKVVKINVEEGDRVRKGDTLAILDDFDAKMNLQNAKSAYMSQKASYEYKKSVFEKQKSLYEKGYISEDKFRGEKLDYENAYNSMVQLESQYKKARKNLEYTRIISPINGTVISVKVKEGETVIIGTMNNPGTVLFTVADLEHMQMDALFDESDIPDIRKGMKARVVVDPLPDDTFKAVVTEVASAGKVVNLGTREEVVNFEVKADIIGNSKGIKNGMGGNIDIITKQKKDVLKIPLTAIQKRLINGKFTRGVFIYKNEKAHFKQIKTGISGEDDIEATDGLKEGDIIISGPYSKLRKLKDGDRVKLMKRERKHGTVNHESKKIKGAGGE</sequence>
<evidence type="ECO:0000256" key="2">
    <source>
        <dbReference type="SAM" id="MobiDB-lite"/>
    </source>
</evidence>
<evidence type="ECO:0000259" key="3">
    <source>
        <dbReference type="Pfam" id="PF25917"/>
    </source>
</evidence>
<dbReference type="InterPro" id="IPR058625">
    <property type="entry name" value="MdtA-like_BSH"/>
</dbReference>
<protein>
    <recommendedName>
        <fullName evidence="3">Multidrug resistance protein MdtA-like barrel-sandwich hybrid domain-containing protein</fullName>
    </recommendedName>
</protein>
<reference evidence="4 5" key="1">
    <citation type="submission" date="2018-06" db="EMBL/GenBank/DDBJ databases">
        <title>Extensive metabolic versatility and redundancy in microbially diverse, dynamic hydrothermal sediments.</title>
        <authorList>
            <person name="Dombrowski N."/>
            <person name="Teske A."/>
            <person name="Baker B.J."/>
        </authorList>
    </citation>
    <scope>NUCLEOTIDE SEQUENCE [LARGE SCALE GENOMIC DNA]</scope>
    <source>
        <strain evidence="4">B35_G9</strain>
    </source>
</reference>
<dbReference type="PANTHER" id="PTHR30469:SF33">
    <property type="entry name" value="SLR1207 PROTEIN"/>
    <property type="match status" value="1"/>
</dbReference>
<evidence type="ECO:0000256" key="1">
    <source>
        <dbReference type="ARBA" id="ARBA00009477"/>
    </source>
</evidence>
<dbReference type="Gene3D" id="2.40.420.20">
    <property type="match status" value="1"/>
</dbReference>
<dbReference type="PANTHER" id="PTHR30469">
    <property type="entry name" value="MULTIDRUG RESISTANCE PROTEIN MDTA"/>
    <property type="match status" value="1"/>
</dbReference>
<comment type="caution">
    <text evidence="4">The sequence shown here is derived from an EMBL/GenBank/DDBJ whole genome shotgun (WGS) entry which is preliminary data.</text>
</comment>
<organism evidence="4 5">
    <name type="scientific">candidate division TA06 bacterium</name>
    <dbReference type="NCBI Taxonomy" id="2250710"/>
    <lineage>
        <taxon>Bacteria</taxon>
        <taxon>Bacteria division TA06</taxon>
    </lineage>
</organism>
<dbReference type="NCBIfam" id="TIGR01730">
    <property type="entry name" value="RND_mfp"/>
    <property type="match status" value="1"/>
</dbReference>
<gene>
    <name evidence="4" type="ORF">DRP44_06680</name>
</gene>
<dbReference type="InterPro" id="IPR006143">
    <property type="entry name" value="RND_pump_MFP"/>
</dbReference>
<proteinExistence type="inferred from homology"/>
<dbReference type="Gene3D" id="2.40.50.100">
    <property type="match status" value="1"/>
</dbReference>
<dbReference type="AlphaFoldDB" id="A0A660S8A4"/>
<dbReference type="GO" id="GO:1990281">
    <property type="term" value="C:efflux pump complex"/>
    <property type="evidence" value="ECO:0007669"/>
    <property type="project" value="TreeGrafter"/>
</dbReference>
<comment type="similarity">
    <text evidence="1">Belongs to the membrane fusion protein (MFP) (TC 8.A.1) family.</text>
</comment>
<feature type="domain" description="Multidrug resistance protein MdtA-like barrel-sandwich hybrid" evidence="3">
    <location>
        <begin position="55"/>
        <end position="191"/>
    </location>
</feature>
<dbReference type="Pfam" id="PF25917">
    <property type="entry name" value="BSH_RND"/>
    <property type="match status" value="1"/>
</dbReference>
<name>A0A660S8A4_UNCT6</name>
<dbReference type="Proteomes" id="UP000282321">
    <property type="component" value="Unassembled WGS sequence"/>
</dbReference>
<dbReference type="SUPFAM" id="SSF111369">
    <property type="entry name" value="HlyD-like secretion proteins"/>
    <property type="match status" value="1"/>
</dbReference>
<evidence type="ECO:0000313" key="5">
    <source>
        <dbReference type="Proteomes" id="UP000282321"/>
    </source>
</evidence>
<dbReference type="GO" id="GO:0015562">
    <property type="term" value="F:efflux transmembrane transporter activity"/>
    <property type="evidence" value="ECO:0007669"/>
    <property type="project" value="TreeGrafter"/>
</dbReference>
<feature type="region of interest" description="Disordered" evidence="2">
    <location>
        <begin position="371"/>
        <end position="393"/>
    </location>
</feature>
<dbReference type="Gene3D" id="1.10.287.470">
    <property type="entry name" value="Helix hairpin bin"/>
    <property type="match status" value="1"/>
</dbReference>
<evidence type="ECO:0000313" key="4">
    <source>
        <dbReference type="EMBL" id="RKX65281.1"/>
    </source>
</evidence>
<dbReference type="EMBL" id="QNBC01000099">
    <property type="protein sequence ID" value="RKX65281.1"/>
    <property type="molecule type" value="Genomic_DNA"/>
</dbReference>